<name>A0ABY5SD07_9BACL</name>
<evidence type="ECO:0000313" key="2">
    <source>
        <dbReference type="Proteomes" id="UP001057877"/>
    </source>
</evidence>
<organism evidence="1 2">
    <name type="scientific">Paenibacillus spongiae</name>
    <dbReference type="NCBI Taxonomy" id="2909671"/>
    <lineage>
        <taxon>Bacteria</taxon>
        <taxon>Bacillati</taxon>
        <taxon>Bacillota</taxon>
        <taxon>Bacilli</taxon>
        <taxon>Bacillales</taxon>
        <taxon>Paenibacillaceae</taxon>
        <taxon>Paenibacillus</taxon>
    </lineage>
</organism>
<sequence>MNPKLQYKVGLLGCPSLLEPWNEEQVSRIQSHGFNMLQLNIAWGCRPGDEPLNLEDVVDISADQDPLLRQSVALASDQTPEAFNRRRNDLRNRIEWTRNAGLRSLFHFGAPYNGGDGYRDLQLQNCLLDGKTPERYVRLLTMFHEQFPGVDDVLIYTYDQDAWLCNEFGVCESCRGIPLHERVVPFIHKLAEAWQACNPNGRLWWEPWELSAGQVLQSINRLNPQTTGVMLHSNIAEVTATLPVDRFLKNACRLAESRGLPVIVEGFLGGPTEELEPMNHLAFPQVTVRQLQAIYSLPGISGIKEYFGLVPSKEDPSLRATAQFFANPEQTEDQIMAVVAELYADSCESVIRFWSVSSEAMELFPWDISWYVRKLGQCDPKHTMNAAFIRGQQCHTPSWDSTRRAIFMKTDDQQPDAWLLEDIQLRCDISAAKLEDAIRLGRELEPVIPERLKGDFAQGLRDLEAMRTRVLSYVYHLRETNLAAIMRKYTSENRPIPGQFLQEMDRLLELDLENQGSNEEMDRAIARFRANPVQFLTDYLQPAEQDLWPRGPHSLTSK</sequence>
<dbReference type="EMBL" id="CP091430">
    <property type="protein sequence ID" value="UVI31415.1"/>
    <property type="molecule type" value="Genomic_DNA"/>
</dbReference>
<protein>
    <submittedName>
        <fullName evidence="1">Uncharacterized protein</fullName>
    </submittedName>
</protein>
<accession>A0ABY5SD07</accession>
<dbReference type="Proteomes" id="UP001057877">
    <property type="component" value="Chromosome"/>
</dbReference>
<proteinExistence type="predicted"/>
<dbReference type="RefSeq" id="WP_258387477.1">
    <property type="nucleotide sequence ID" value="NZ_CP091430.1"/>
</dbReference>
<keyword evidence="2" id="KW-1185">Reference proteome</keyword>
<gene>
    <name evidence="1" type="ORF">L1F29_06220</name>
</gene>
<evidence type="ECO:0000313" key="1">
    <source>
        <dbReference type="EMBL" id="UVI31415.1"/>
    </source>
</evidence>
<reference evidence="1" key="1">
    <citation type="submission" date="2022-01" db="EMBL/GenBank/DDBJ databases">
        <title>Paenibacillus spongiae sp. nov., isolated from marine sponge.</title>
        <authorList>
            <person name="Li Z."/>
            <person name="Zhang M."/>
        </authorList>
    </citation>
    <scope>NUCLEOTIDE SEQUENCE</scope>
    <source>
        <strain evidence="1">PHS-Z3</strain>
    </source>
</reference>